<keyword evidence="1" id="KW-0812">Transmembrane</keyword>
<evidence type="ECO:0000259" key="2">
    <source>
        <dbReference type="PROSITE" id="PS50835"/>
    </source>
</evidence>
<feature type="transmembrane region" description="Helical" evidence="1">
    <location>
        <begin position="258"/>
        <end position="280"/>
    </location>
</feature>
<feature type="domain" description="Ig-like" evidence="2">
    <location>
        <begin position="165"/>
        <end position="247"/>
    </location>
</feature>
<evidence type="ECO:0000256" key="1">
    <source>
        <dbReference type="SAM" id="Phobius"/>
    </source>
</evidence>
<dbReference type="PANTHER" id="PTHR46013">
    <property type="entry name" value="VASCULAR CELL ADHESION MOLECULE 1"/>
    <property type="match status" value="1"/>
</dbReference>
<name>A0A1A7X4J3_9TELE</name>
<proteinExistence type="predicted"/>
<dbReference type="PANTHER" id="PTHR46013:SF4">
    <property type="entry name" value="B-CELL RECEPTOR CD22-RELATED"/>
    <property type="match status" value="1"/>
</dbReference>
<dbReference type="SMART" id="SM00408">
    <property type="entry name" value="IGc2"/>
    <property type="match status" value="1"/>
</dbReference>
<dbReference type="PROSITE" id="PS50835">
    <property type="entry name" value="IG_LIKE"/>
    <property type="match status" value="1"/>
</dbReference>
<reference evidence="3" key="2">
    <citation type="submission" date="2016-06" db="EMBL/GenBank/DDBJ databases">
        <title>The genome of a short-lived fish provides insights into sex chromosome evolution and the genetic control of aging.</title>
        <authorList>
            <person name="Reichwald K."/>
            <person name="Felder M."/>
            <person name="Petzold A."/>
            <person name="Koch P."/>
            <person name="Groth M."/>
            <person name="Platzer M."/>
        </authorList>
    </citation>
    <scope>NUCLEOTIDE SEQUENCE</scope>
    <source>
        <tissue evidence="3">Brain</tissue>
    </source>
</reference>
<evidence type="ECO:0000313" key="3">
    <source>
        <dbReference type="EMBL" id="SBP12873.1"/>
    </source>
</evidence>
<sequence length="361" mass="40102">MKLLKTASEDQQQEHKRLSMLVFDQKILWSFMFLLTGVVGVTVQYGFNSTCAVRGSTVTLPCSFTPLRSFKEDGKEIPLRIVRVRWCVNHAVCQGGTPSVFDSNSSNNDPRYQYLGDMKTNCTLQVRDVQMIDDATFRFRMEADNIKGHFTKLLEEITVSVVEETKMSIKSSSSNNTFSSGQSVSLQCSSGFCTVHQLEITWIKDGRNLSETGPALLLGPLTQEDSGNYTCVLKTNSETRSETFRLQVEEDNNSHLPLILGGVFGALLVVITLILVIIIIRKRAAMSHDDGGGETEQKPADNIYSSILPSAAVHTVTQRMETSQETEDVSYAAVQFRANKHNKKLEEMTDSTVYASVATRG</sequence>
<dbReference type="Pfam" id="PF13927">
    <property type="entry name" value="Ig_3"/>
    <property type="match status" value="1"/>
</dbReference>
<organism evidence="3">
    <name type="scientific">Iconisemion striatum</name>
    <dbReference type="NCBI Taxonomy" id="60296"/>
    <lineage>
        <taxon>Eukaryota</taxon>
        <taxon>Metazoa</taxon>
        <taxon>Chordata</taxon>
        <taxon>Craniata</taxon>
        <taxon>Vertebrata</taxon>
        <taxon>Euteleostomi</taxon>
        <taxon>Actinopterygii</taxon>
        <taxon>Neopterygii</taxon>
        <taxon>Teleostei</taxon>
        <taxon>Neoteleostei</taxon>
        <taxon>Acanthomorphata</taxon>
        <taxon>Ovalentaria</taxon>
        <taxon>Atherinomorphae</taxon>
        <taxon>Cyprinodontiformes</taxon>
        <taxon>Nothobranchiidae</taxon>
        <taxon>Iconisemion</taxon>
    </lineage>
</organism>
<feature type="transmembrane region" description="Helical" evidence="1">
    <location>
        <begin position="27"/>
        <end position="47"/>
    </location>
</feature>
<protein>
    <recommendedName>
        <fullName evidence="2">Ig-like domain-containing protein</fullName>
    </recommendedName>
</protein>
<dbReference type="SUPFAM" id="SSF48726">
    <property type="entry name" value="Immunoglobulin"/>
    <property type="match status" value="2"/>
</dbReference>
<dbReference type="InterPro" id="IPR036179">
    <property type="entry name" value="Ig-like_dom_sf"/>
</dbReference>
<accession>A0A1A7X4J3</accession>
<dbReference type="InterPro" id="IPR013783">
    <property type="entry name" value="Ig-like_fold"/>
</dbReference>
<dbReference type="InterPro" id="IPR003599">
    <property type="entry name" value="Ig_sub"/>
</dbReference>
<reference evidence="3" key="1">
    <citation type="submission" date="2016-05" db="EMBL/GenBank/DDBJ databases">
        <authorList>
            <person name="Lavstsen T."/>
            <person name="Jespersen J.S."/>
        </authorList>
    </citation>
    <scope>NUCLEOTIDE SEQUENCE</scope>
    <source>
        <tissue evidence="3">Brain</tissue>
    </source>
</reference>
<dbReference type="InterPro" id="IPR003598">
    <property type="entry name" value="Ig_sub2"/>
</dbReference>
<dbReference type="EMBL" id="HADW01011473">
    <property type="protein sequence ID" value="SBP12873.1"/>
    <property type="molecule type" value="Transcribed_RNA"/>
</dbReference>
<keyword evidence="1" id="KW-1133">Transmembrane helix</keyword>
<dbReference type="SMART" id="SM00409">
    <property type="entry name" value="IG"/>
    <property type="match status" value="2"/>
</dbReference>
<keyword evidence="1" id="KW-0472">Membrane</keyword>
<dbReference type="InterPro" id="IPR007110">
    <property type="entry name" value="Ig-like_dom"/>
</dbReference>
<dbReference type="AlphaFoldDB" id="A0A1A7X4J3"/>
<dbReference type="Gene3D" id="2.60.40.10">
    <property type="entry name" value="Immunoglobulins"/>
    <property type="match status" value="2"/>
</dbReference>
<gene>
    <name evidence="3" type="primary">Nfu_g_1_016892</name>
</gene>